<dbReference type="EMBL" id="JAKWFO010000007">
    <property type="protein sequence ID" value="KAI9634343.1"/>
    <property type="molecule type" value="Genomic_DNA"/>
</dbReference>
<dbReference type="GO" id="GO:0005829">
    <property type="term" value="C:cytosol"/>
    <property type="evidence" value="ECO:0007669"/>
    <property type="project" value="TreeGrafter"/>
</dbReference>
<evidence type="ECO:0000259" key="4">
    <source>
        <dbReference type="Pfam" id="PF07064"/>
    </source>
</evidence>
<dbReference type="PANTHER" id="PTHR22746:SF10">
    <property type="entry name" value="GUANINE NUCLEOTIDE EXCHANGE FACTOR SUBUNIT RIC1"/>
    <property type="match status" value="1"/>
</dbReference>
<comment type="caution">
    <text evidence="5">The sequence shown here is derived from an EMBL/GenBank/DDBJ whole genome shotgun (WGS) entry which is preliminary data.</text>
</comment>
<dbReference type="AlphaFoldDB" id="A0AA38H5I9"/>
<name>A0AA38H5I9_9TREE</name>
<sequence length="1045" mass="115025">MYWPVTAARLLSLPAPLDHEPVIQLRQNRKGNFFASLSKSSLGVWDVRPTVLQACLVRSSKSLERWGANQDVFWAHDGRGIFILTTTSHLLLYQLTPTARAAYAHPPSSLFPANGGPGEGDVLMGWTLRSLGAAFIMGHPQSLFAQSHSLLITLKSPPSILTVPYPIPSQLIAPPNSHFPPPPLDGDGPEQDECEIWDLVKAKEWMQCQGAPPVPLSIKLSRTPGTPVLYTMVMDDGRVWGMHTVTRKASTPISSPLNTLPLSPAASHSQPLSSKFTGVAIYPPQPRKDPAASGLQALGLYEKDAEAAQSTADLDKAVTAAVNGKFGLVAVGTAGGNISVISLPNFPAAPRASHTLDFKHAANLHTSPGGVTSLSWTSDGYALAVGYEHGWAVWSVSGRLNGWGLSLDSDAVDDGFMGGVLDIFWAPGNVELFALAHPPHQIYSIPFAKSATTGQHSPDNTRYAFLQMDDRVLVYRGADQPDMSVINPESDVWQHIKIPSDYISINWPIRYASISTDGTLIAIAGRRGLTNYSTVSGRWKLFADERQEKDFVVRGGLLWFHHVLVAAIEVDKSYQIRLFSRDFDLADVNILHSQILPSPVLVMSLLDNSLLVYTADNTLYHFLIVPTKDTIKVHLCGSISFAGIVQVPSRVRALSWLIPEAQKRLGDPVDDLIVATIIFLIDGRLVLLRPRRAGNDEVRYDLQVLADRIESYWTHLHGIGTLENSLWGYDGKGMRVWLDALTIEGTRLDEGRDAYETVKESVYLDLDFYPLSILMDKGIVIGVDYETSTRSLPFNLFKIQTGTHLFLPQFMRYHLSNTSGSPLHRALTFASNYSSIVYFAHSLEILLHSVLEDELDNAEVDIPGTPGQLRRTIEFLDHFPEAMDVVVGCARKTEVDRWEKLFAIVGSPRELFERCLELGKWRTAASYLLVLQNLEELDDAKDAIRLLRLAIEAKEYHLSKELLRFLHSIDESGAALRQAIADVGIVQGEAQHSPFQLSSPRLYESPPSPKTVMVGAQAGSPMAVVGQGRMADAPQVPEHEDDGDV</sequence>
<comment type="subcellular location">
    <subcellularLocation>
        <location evidence="1">Membrane</location>
    </subcellularLocation>
</comment>
<dbReference type="InterPro" id="IPR036322">
    <property type="entry name" value="WD40_repeat_dom_sf"/>
</dbReference>
<evidence type="ECO:0000313" key="6">
    <source>
        <dbReference type="Proteomes" id="UP001164286"/>
    </source>
</evidence>
<reference evidence="5" key="1">
    <citation type="journal article" date="2022" name="G3 (Bethesda)">
        <title>High quality genome of the basidiomycete yeast Dioszegia hungarica PDD-24b-2 isolated from cloud water.</title>
        <authorList>
            <person name="Jarrige D."/>
            <person name="Haridas S."/>
            <person name="Bleykasten-Grosshans C."/>
            <person name="Joly M."/>
            <person name="Nadalig T."/>
            <person name="Sancelme M."/>
            <person name="Vuilleumier S."/>
            <person name="Grigoriev I.V."/>
            <person name="Amato P."/>
            <person name="Bringel F."/>
        </authorList>
    </citation>
    <scope>NUCLEOTIDE SEQUENCE</scope>
    <source>
        <strain evidence="5">PDD-24b-2</strain>
    </source>
</reference>
<dbReference type="Gene3D" id="2.130.10.10">
    <property type="entry name" value="YVTN repeat-like/Quinoprotein amine dehydrogenase"/>
    <property type="match status" value="1"/>
</dbReference>
<dbReference type="PANTHER" id="PTHR22746">
    <property type="entry name" value="RAB6A-GEF COMPLEX PARTNER PROTEIN 1"/>
    <property type="match status" value="1"/>
</dbReference>
<evidence type="ECO:0000256" key="2">
    <source>
        <dbReference type="ARBA" id="ARBA00023136"/>
    </source>
</evidence>
<keyword evidence="2" id="KW-0472">Membrane</keyword>
<dbReference type="InterPro" id="IPR040096">
    <property type="entry name" value="Ric1"/>
</dbReference>
<organism evidence="5 6">
    <name type="scientific">Dioszegia hungarica</name>
    <dbReference type="NCBI Taxonomy" id="4972"/>
    <lineage>
        <taxon>Eukaryota</taxon>
        <taxon>Fungi</taxon>
        <taxon>Dikarya</taxon>
        <taxon>Basidiomycota</taxon>
        <taxon>Agaricomycotina</taxon>
        <taxon>Tremellomycetes</taxon>
        <taxon>Tremellales</taxon>
        <taxon>Bulleribasidiaceae</taxon>
        <taxon>Dioszegia</taxon>
    </lineage>
</organism>
<dbReference type="InterPro" id="IPR009771">
    <property type="entry name" value="RIC1_C"/>
</dbReference>
<keyword evidence="6" id="KW-1185">Reference proteome</keyword>
<accession>A0AA38H5I9</accession>
<proteinExistence type="predicted"/>
<evidence type="ECO:0000313" key="5">
    <source>
        <dbReference type="EMBL" id="KAI9634343.1"/>
    </source>
</evidence>
<dbReference type="GO" id="GO:0000139">
    <property type="term" value="C:Golgi membrane"/>
    <property type="evidence" value="ECO:0007669"/>
    <property type="project" value="TreeGrafter"/>
</dbReference>
<dbReference type="SUPFAM" id="SSF50978">
    <property type="entry name" value="WD40 repeat-like"/>
    <property type="match status" value="1"/>
</dbReference>
<dbReference type="RefSeq" id="XP_052944120.1">
    <property type="nucleotide sequence ID" value="XM_053085711.1"/>
</dbReference>
<feature type="region of interest" description="Disordered" evidence="3">
    <location>
        <begin position="1025"/>
        <end position="1045"/>
    </location>
</feature>
<dbReference type="Proteomes" id="UP001164286">
    <property type="component" value="Unassembled WGS sequence"/>
</dbReference>
<feature type="domain" description="RIC1 C-terminal alpha solenoid region" evidence="4">
    <location>
        <begin position="809"/>
        <end position="984"/>
    </location>
</feature>
<dbReference type="Pfam" id="PF07064">
    <property type="entry name" value="RIC1"/>
    <property type="match status" value="1"/>
</dbReference>
<dbReference type="GO" id="GO:0034066">
    <property type="term" value="C:Ric1-Rgp1 guanyl-nucleotide exchange factor complex"/>
    <property type="evidence" value="ECO:0007669"/>
    <property type="project" value="InterPro"/>
</dbReference>
<evidence type="ECO:0000256" key="1">
    <source>
        <dbReference type="ARBA" id="ARBA00004370"/>
    </source>
</evidence>
<dbReference type="Pfam" id="PF25440">
    <property type="entry name" value="Beta-prop_RIC1_2nd"/>
    <property type="match status" value="1"/>
</dbReference>
<dbReference type="GO" id="GO:0042147">
    <property type="term" value="P:retrograde transport, endosome to Golgi"/>
    <property type="evidence" value="ECO:0007669"/>
    <property type="project" value="TreeGrafter"/>
</dbReference>
<dbReference type="GO" id="GO:0006886">
    <property type="term" value="P:intracellular protein transport"/>
    <property type="evidence" value="ECO:0007669"/>
    <property type="project" value="InterPro"/>
</dbReference>
<protein>
    <submittedName>
        <fullName evidence="5">RIC1-domain-containing protein</fullName>
    </submittedName>
</protein>
<dbReference type="InterPro" id="IPR015943">
    <property type="entry name" value="WD40/YVTN_repeat-like_dom_sf"/>
</dbReference>
<dbReference type="GeneID" id="77724912"/>
<gene>
    <name evidence="5" type="ORF">MKK02DRAFT_16951</name>
</gene>
<evidence type="ECO:0000256" key="3">
    <source>
        <dbReference type="SAM" id="MobiDB-lite"/>
    </source>
</evidence>